<feature type="transmembrane region" description="Helical" evidence="1">
    <location>
        <begin position="68"/>
        <end position="98"/>
    </location>
</feature>
<dbReference type="Pfam" id="PF09991">
    <property type="entry name" value="DUF2232"/>
    <property type="match status" value="1"/>
</dbReference>
<evidence type="ECO:0000256" key="1">
    <source>
        <dbReference type="SAM" id="Phobius"/>
    </source>
</evidence>
<feature type="transmembrane region" description="Helical" evidence="1">
    <location>
        <begin position="255"/>
        <end position="278"/>
    </location>
</feature>
<feature type="transmembrane region" description="Helical" evidence="1">
    <location>
        <begin position="36"/>
        <end position="56"/>
    </location>
</feature>
<feature type="transmembrane region" description="Helical" evidence="1">
    <location>
        <begin position="290"/>
        <end position="313"/>
    </location>
</feature>
<evidence type="ECO:0008006" key="4">
    <source>
        <dbReference type="Google" id="ProtNLM"/>
    </source>
</evidence>
<feature type="transmembrane region" description="Helical" evidence="1">
    <location>
        <begin position="228"/>
        <end position="248"/>
    </location>
</feature>
<name>V5SEB9_9HYPH</name>
<accession>V5SEB9</accession>
<feature type="transmembrane region" description="Helical" evidence="1">
    <location>
        <begin position="185"/>
        <end position="208"/>
    </location>
</feature>
<feature type="transmembrane region" description="Helical" evidence="1">
    <location>
        <begin position="125"/>
        <end position="144"/>
    </location>
</feature>
<dbReference type="EMBL" id="CP006912">
    <property type="protein sequence ID" value="AHB48863.1"/>
    <property type="molecule type" value="Genomic_DNA"/>
</dbReference>
<evidence type="ECO:0000313" key="3">
    <source>
        <dbReference type="Proteomes" id="UP000018542"/>
    </source>
</evidence>
<dbReference type="STRING" id="1029756.W911_11340"/>
<proteinExistence type="predicted"/>
<dbReference type="Proteomes" id="UP000018542">
    <property type="component" value="Chromosome"/>
</dbReference>
<sequence length="335" mass="34885">MRDSSTMRSFALAGAGLGLVAAIVFASATTGPMFIRFLLLFITPLPIALAGLGWGWRAGALAGGVGSAIVFLTAGPLVALAFALTQVVPMVALTYFALLSRPIHESDDGAEDDGSGLEWYPTGRLILWAAGMGAAMAAASMLLLGGDVESLRKTLGEFMQAAVTAGMPQAEGQIGEAELAALSEIALAVLPAASAMSWMSSLLFNLWLAGRVTRASGQLARPWPDLAAITYPPGTPLAFGAALVLTMLPGIPGLAASAATGGLFVAYVLLGLAVVHYISRTKPWRPFALWALYATLLIVNIWIAIVIAILGLAETVFRLRERSHLPPSPPTHPNT</sequence>
<dbReference type="PATRIC" id="fig|1029756.8.peg.2357"/>
<gene>
    <name evidence="2" type="ORF">W911_11340</name>
</gene>
<keyword evidence="1" id="KW-1133">Transmembrane helix</keyword>
<keyword evidence="1" id="KW-0812">Transmembrane</keyword>
<dbReference type="InterPro" id="IPR018710">
    <property type="entry name" value="DUF2232"/>
</dbReference>
<protein>
    <recommendedName>
        <fullName evidence="4">DUF2232 domain-containing protein</fullName>
    </recommendedName>
</protein>
<dbReference type="HOGENOM" id="CLU_073303_1_0_5"/>
<keyword evidence="3" id="KW-1185">Reference proteome</keyword>
<dbReference type="AlphaFoldDB" id="V5SEB9"/>
<dbReference type="KEGG" id="hni:W911_11340"/>
<keyword evidence="1" id="KW-0472">Membrane</keyword>
<evidence type="ECO:0000313" key="2">
    <source>
        <dbReference type="EMBL" id="AHB48863.1"/>
    </source>
</evidence>
<reference evidence="2 3" key="1">
    <citation type="journal article" date="2014" name="Genome Announc.">
        <title>Complete Genome Sequence of Hyphomicrobium nitrativorans Strain NL23, a Denitrifying Bacterium Isolated from Biofilm of a Methanol-Fed Denitrification System Treating Seawater at the Montreal Biodome.</title>
        <authorList>
            <person name="Martineau C."/>
            <person name="Villeneuve C."/>
            <person name="Mauffrey F."/>
            <person name="Villemur R."/>
        </authorList>
    </citation>
    <scope>NUCLEOTIDE SEQUENCE [LARGE SCALE GENOMIC DNA]</scope>
    <source>
        <strain evidence="2">NL23</strain>
    </source>
</reference>
<organism evidence="2 3">
    <name type="scientific">Hyphomicrobium nitrativorans NL23</name>
    <dbReference type="NCBI Taxonomy" id="1029756"/>
    <lineage>
        <taxon>Bacteria</taxon>
        <taxon>Pseudomonadati</taxon>
        <taxon>Pseudomonadota</taxon>
        <taxon>Alphaproteobacteria</taxon>
        <taxon>Hyphomicrobiales</taxon>
        <taxon>Hyphomicrobiaceae</taxon>
        <taxon>Hyphomicrobium</taxon>
    </lineage>
</organism>